<keyword evidence="5" id="KW-0325">Glycoprotein</keyword>
<dbReference type="EMBL" id="GEZM01061890">
    <property type="protein sequence ID" value="JAV70250.1"/>
    <property type="molecule type" value="Transcribed_RNA"/>
</dbReference>
<evidence type="ECO:0000256" key="5">
    <source>
        <dbReference type="ARBA" id="ARBA00023180"/>
    </source>
</evidence>
<dbReference type="AlphaFoldDB" id="A0A1Y1LD33"/>
<evidence type="ECO:0000256" key="2">
    <source>
        <dbReference type="ARBA" id="ARBA00022487"/>
    </source>
</evidence>
<dbReference type="InterPro" id="IPR019826">
    <property type="entry name" value="Carboxylesterase_B_AS"/>
</dbReference>
<dbReference type="InterPro" id="IPR002018">
    <property type="entry name" value="CarbesteraseB"/>
</dbReference>
<keyword evidence="6" id="KW-0732">Signal</keyword>
<keyword evidence="3 6" id="KW-0378">Hydrolase</keyword>
<keyword evidence="4" id="KW-1015">Disulfide bond</keyword>
<feature type="signal peptide" evidence="6">
    <location>
        <begin position="1"/>
        <end position="17"/>
    </location>
</feature>
<name>A0A1Y1LD33_PHOPY</name>
<organism evidence="8">
    <name type="scientific">Photinus pyralis</name>
    <name type="common">Common eastern firefly</name>
    <name type="synonym">Lampyris pyralis</name>
    <dbReference type="NCBI Taxonomy" id="7054"/>
    <lineage>
        <taxon>Eukaryota</taxon>
        <taxon>Metazoa</taxon>
        <taxon>Ecdysozoa</taxon>
        <taxon>Arthropoda</taxon>
        <taxon>Hexapoda</taxon>
        <taxon>Insecta</taxon>
        <taxon>Pterygota</taxon>
        <taxon>Neoptera</taxon>
        <taxon>Endopterygota</taxon>
        <taxon>Coleoptera</taxon>
        <taxon>Polyphaga</taxon>
        <taxon>Elateriformia</taxon>
        <taxon>Elateroidea</taxon>
        <taxon>Lampyridae</taxon>
        <taxon>Lampyrinae</taxon>
        <taxon>Photinus</taxon>
    </lineage>
</organism>
<evidence type="ECO:0000256" key="3">
    <source>
        <dbReference type="ARBA" id="ARBA00022801"/>
    </source>
</evidence>
<dbReference type="PANTHER" id="PTHR11559">
    <property type="entry name" value="CARBOXYLESTERASE"/>
    <property type="match status" value="1"/>
</dbReference>
<reference evidence="8" key="1">
    <citation type="journal article" date="2016" name="Sci. Rep.">
        <title>Molecular characterization of firefly nuptial gifts: a multi-omics approach sheds light on postcopulatory sexual selection.</title>
        <authorList>
            <person name="Al-Wathiqui N."/>
            <person name="Fallon T.R."/>
            <person name="South A."/>
            <person name="Weng J.K."/>
            <person name="Lewis S.M."/>
        </authorList>
    </citation>
    <scope>NUCLEOTIDE SEQUENCE</scope>
</reference>
<evidence type="ECO:0000256" key="4">
    <source>
        <dbReference type="ARBA" id="ARBA00023157"/>
    </source>
</evidence>
<evidence type="ECO:0000256" key="6">
    <source>
        <dbReference type="RuleBase" id="RU361235"/>
    </source>
</evidence>
<evidence type="ECO:0000313" key="8">
    <source>
        <dbReference type="EMBL" id="JAV70250.1"/>
    </source>
</evidence>
<feature type="domain" description="Carboxylesterase type B" evidence="7">
    <location>
        <begin position="20"/>
        <end position="527"/>
    </location>
</feature>
<sequence length="543" mass="61018">MGITLTFTLCLLSIVYGDFPKVWIEQGEIRGRLQSTINNRTFYTFTGIPYAKPPVGALRFQPPQDFGEWEGVYNATGTHPKCLQPVVGSPTKVVGDEDCLFLNVYTPQISENLLPVMFFIHGGGFVEGSAQFEEYGPLFLMEKDVVLVAVNYRLGALGFFSPLKEGLYGNMGLKDQAFALKWVKRNIAKFGGDPNKITIFGHSAGGISAHLHVFSPLSRGMFKGVIAQSAQAFARFAMISEKVLRDHSFALANLVECNRASDIEMVRCLRDVKGADIIRATSTLDQQRRSHIFYFGPTVEPDVDGAFISKHPLESIKTGDVANVPFMTGITSEDGAIFVPRILQEGEKALPVVLFYYDVPATIRMNLSKAITKRYFNSDSLDLSKINQLVKMCTDGVFVDGAHKSIQAHLKYTNQSIYYYFFGHRGADTYAKHYGVDFEFGVTHADELLYLFNGIFPDTKYEKKLVDLLTTLWTNFATYGNPTPTESNPKYEEWKAVEKDKEYYYHIKQDAALECKEGLLSEDASFWKELFDTPHEVKLSDEL</sequence>
<dbReference type="SUPFAM" id="SSF53474">
    <property type="entry name" value="alpha/beta-Hydrolases"/>
    <property type="match status" value="1"/>
</dbReference>
<dbReference type="InterPro" id="IPR050309">
    <property type="entry name" value="Type-B_Carboxylest/Lipase"/>
</dbReference>
<dbReference type="PROSITE" id="PS00122">
    <property type="entry name" value="CARBOXYLESTERASE_B_1"/>
    <property type="match status" value="1"/>
</dbReference>
<proteinExistence type="inferred from homology"/>
<protein>
    <recommendedName>
        <fullName evidence="6">Carboxylic ester hydrolase</fullName>
        <ecNumber evidence="6">3.1.1.-</ecNumber>
    </recommendedName>
</protein>
<dbReference type="InterPro" id="IPR019819">
    <property type="entry name" value="Carboxylesterase_B_CS"/>
</dbReference>
<dbReference type="EC" id="3.1.1.-" evidence="6"/>
<dbReference type="GO" id="GO:0052689">
    <property type="term" value="F:carboxylic ester hydrolase activity"/>
    <property type="evidence" value="ECO:0007669"/>
    <property type="project" value="UniProtKB-KW"/>
</dbReference>
<dbReference type="Gene3D" id="3.40.50.1820">
    <property type="entry name" value="alpha/beta hydrolase"/>
    <property type="match status" value="1"/>
</dbReference>
<dbReference type="InterPro" id="IPR029058">
    <property type="entry name" value="AB_hydrolase_fold"/>
</dbReference>
<dbReference type="Pfam" id="PF00135">
    <property type="entry name" value="COesterase"/>
    <property type="match status" value="1"/>
</dbReference>
<keyword evidence="2" id="KW-0719">Serine esterase</keyword>
<evidence type="ECO:0000259" key="7">
    <source>
        <dbReference type="Pfam" id="PF00135"/>
    </source>
</evidence>
<accession>A0A1Y1LD33</accession>
<dbReference type="PROSITE" id="PS00941">
    <property type="entry name" value="CARBOXYLESTERASE_B_2"/>
    <property type="match status" value="1"/>
</dbReference>
<evidence type="ECO:0000256" key="1">
    <source>
        <dbReference type="ARBA" id="ARBA00005964"/>
    </source>
</evidence>
<feature type="chain" id="PRO_5011821095" description="Carboxylic ester hydrolase" evidence="6">
    <location>
        <begin position="18"/>
        <end position="543"/>
    </location>
</feature>
<comment type="similarity">
    <text evidence="1 6">Belongs to the type-B carboxylesterase/lipase family.</text>
</comment>